<dbReference type="PANTHER" id="PTHR11827:SF103">
    <property type="entry name" value="SODIUM CHLORIDE COTRANSPORTER 69, ISOFORM E"/>
    <property type="match status" value="1"/>
</dbReference>
<feature type="domain" description="Amino acid permease/ SLC12A" evidence="7">
    <location>
        <begin position="131"/>
        <end position="624"/>
    </location>
</feature>
<feature type="compositionally biased region" description="Low complexity" evidence="5">
    <location>
        <begin position="786"/>
        <end position="806"/>
    </location>
</feature>
<dbReference type="AlphaFoldDB" id="A0A8D8LU41"/>
<dbReference type="GO" id="GO:0055075">
    <property type="term" value="P:potassium ion homeostasis"/>
    <property type="evidence" value="ECO:0007669"/>
    <property type="project" value="TreeGrafter"/>
</dbReference>
<feature type="compositionally biased region" description="Basic and acidic residues" evidence="5">
    <location>
        <begin position="828"/>
        <end position="837"/>
    </location>
</feature>
<comment type="subcellular location">
    <subcellularLocation>
        <location evidence="1">Membrane</location>
        <topology evidence="1">Multi-pass membrane protein</topology>
    </subcellularLocation>
</comment>
<dbReference type="GO" id="GO:0055064">
    <property type="term" value="P:chloride ion homeostasis"/>
    <property type="evidence" value="ECO:0007669"/>
    <property type="project" value="TreeGrafter"/>
</dbReference>
<accession>A0A8D8LU41</accession>
<dbReference type="InterPro" id="IPR004841">
    <property type="entry name" value="AA-permease/SLC12A_dom"/>
</dbReference>
<dbReference type="EMBL" id="HBUF01374802">
    <property type="protein sequence ID" value="CAG6727811.1"/>
    <property type="molecule type" value="Transcribed_RNA"/>
</dbReference>
<feature type="transmembrane region" description="Helical" evidence="6">
    <location>
        <begin position="366"/>
        <end position="386"/>
    </location>
</feature>
<feature type="transmembrane region" description="Helical" evidence="6">
    <location>
        <begin position="155"/>
        <end position="178"/>
    </location>
</feature>
<sequence>MTDKEPGGDADTAPDNVELMEPKKMTRFKVNKVDLSLSSPEELNKLCDIPEDPTTNYAKSFRHFTREALPRLDNYRNIMSIQAVYRPTLDDLHEDNSAAPPCKSTSVPIDEDPETKQEQLGWFRGVYIKNLIHLWGIIFYLRLTWTLGQAGILEGLLIILTSSGLAFVTALSVSAISSNGLAQGGGAYVMISRSLGPEFGASIGLIFSFANSMLTSLCIIGVSELVVTSFSLHLVDGGVQDIRILGVCVIFVLLCVALTGVTMGYRIRLAVFVILFLSILNILVGTILSTLSPPTSPNTGPPDRGLHGFSLQLLEDNLFSSYSPGNDFFTVLGVYFPAIIGFLNGANCSKELKDPCCDIPKGTLRALLTGTLSYIVVGLTSAAVMVRSVNPASSTSSSEGLTPPTTGLNATLVTDSSTVVYGLRNYFESLELISAFSPLFYLAVLTSGVLCALSSLQEAPRVFRLLAKDGLYPYMGWFGAGSTWRPYTVTTGIAVVFILVGNLNALAPLIATPFLAAYALVNFSVFHASLIKPIGWRPTFKLYNMWLSLSGAILCTVVMFLICWITALLTLILILALYLIIVYRKPDVNWGSTAQAQTYRSALEAVQGLNHVEEHVKNYQPQILVLTGLPSARPALIDFASLISKNISLLICGHITKVKVPDTLRKSLYDKARHYLSVHKIKAFYNHVDEDEFDVGAKALLQCSGMGKLKPNLLMMGYKTSWTQATRQELQMYFNVIHMVLDNYKSMCILRVRGGFDYSSVLADTDVVLAKSGVTTPSESLSRNVSASQFSHASSSSDSVTSVHTSPHLNHETNKHHQHHDGKHLHLHGSEHLHNGGDGKTNNNLSKVHPVPAFPAPIIVAKKSKQDLYKAKDGSELPKELFNTITQFQRKQYKGTIDVWWLYDDGGLTLLLPYIISTRHQWSSCKLRVFALANKKEELEFEQRNIASLLAKFRIDYADLILITTITRRPHEETVEFYNNLVQPFLISSEPPEETGPAPGPGDAFTISQSELAVLRDKTNRQLRLRELLLENSLDSDLIVMTLPMPRKNIVSAPIYMSWLEALTRDMPNFLLVRGNQTSVLTFYS</sequence>
<feature type="transmembrane region" description="Helical" evidence="6">
    <location>
        <begin position="269"/>
        <end position="291"/>
    </location>
</feature>
<keyword evidence="4 6" id="KW-0472">Membrane</keyword>
<dbReference type="InterPro" id="IPR018491">
    <property type="entry name" value="SLC12_C"/>
</dbReference>
<feature type="region of interest" description="Disordered" evidence="5">
    <location>
        <begin position="777"/>
        <end position="847"/>
    </location>
</feature>
<feature type="transmembrane region" description="Helical" evidence="6">
    <location>
        <begin position="432"/>
        <end position="453"/>
    </location>
</feature>
<feature type="domain" description="SLC12A transporter C-terminal" evidence="8">
    <location>
        <begin position="633"/>
        <end position="1085"/>
    </location>
</feature>
<dbReference type="GO" id="GO:0008511">
    <property type="term" value="F:sodium:potassium:chloride symporter activity"/>
    <property type="evidence" value="ECO:0007669"/>
    <property type="project" value="TreeGrafter"/>
</dbReference>
<name>A0A8D8LU41_9HEMI</name>
<dbReference type="Pfam" id="PF00324">
    <property type="entry name" value="AA_permease"/>
    <property type="match status" value="1"/>
</dbReference>
<proteinExistence type="predicted"/>
<dbReference type="GO" id="GO:1990573">
    <property type="term" value="P:potassium ion import across plasma membrane"/>
    <property type="evidence" value="ECO:0007669"/>
    <property type="project" value="TreeGrafter"/>
</dbReference>
<feature type="transmembrane region" description="Helical" evidence="6">
    <location>
        <begin position="328"/>
        <end position="346"/>
    </location>
</feature>
<evidence type="ECO:0000256" key="1">
    <source>
        <dbReference type="ARBA" id="ARBA00004141"/>
    </source>
</evidence>
<evidence type="ECO:0000256" key="5">
    <source>
        <dbReference type="SAM" id="MobiDB-lite"/>
    </source>
</evidence>
<evidence type="ECO:0000256" key="2">
    <source>
        <dbReference type="ARBA" id="ARBA00022692"/>
    </source>
</evidence>
<evidence type="ECO:0000313" key="9">
    <source>
        <dbReference type="EMBL" id="CAG6612603.1"/>
    </source>
</evidence>
<dbReference type="Gene3D" id="1.20.1740.10">
    <property type="entry name" value="Amino acid/polyamine transporter I"/>
    <property type="match status" value="1"/>
</dbReference>
<keyword evidence="3 6" id="KW-1133">Transmembrane helix</keyword>
<dbReference type="EMBL" id="HBUF01024947">
    <property type="protein sequence ID" value="CAG6612603.1"/>
    <property type="molecule type" value="Transcribed_RNA"/>
</dbReference>
<evidence type="ECO:0000259" key="8">
    <source>
        <dbReference type="Pfam" id="PF03522"/>
    </source>
</evidence>
<feature type="transmembrane region" description="Helical" evidence="6">
    <location>
        <begin position="126"/>
        <end position="143"/>
    </location>
</feature>
<evidence type="ECO:0000256" key="4">
    <source>
        <dbReference type="ARBA" id="ARBA00023136"/>
    </source>
</evidence>
<dbReference type="PANTHER" id="PTHR11827">
    <property type="entry name" value="SOLUTE CARRIER FAMILY 12, CATION COTRANSPORTERS"/>
    <property type="match status" value="1"/>
</dbReference>
<organism evidence="9">
    <name type="scientific">Cacopsylla melanoneura</name>
    <dbReference type="NCBI Taxonomy" id="428564"/>
    <lineage>
        <taxon>Eukaryota</taxon>
        <taxon>Metazoa</taxon>
        <taxon>Ecdysozoa</taxon>
        <taxon>Arthropoda</taxon>
        <taxon>Hexapoda</taxon>
        <taxon>Insecta</taxon>
        <taxon>Pterygota</taxon>
        <taxon>Neoptera</taxon>
        <taxon>Paraneoptera</taxon>
        <taxon>Hemiptera</taxon>
        <taxon>Sternorrhyncha</taxon>
        <taxon>Psylloidea</taxon>
        <taxon>Psyllidae</taxon>
        <taxon>Psyllinae</taxon>
        <taxon>Cacopsylla</taxon>
    </lineage>
</organism>
<keyword evidence="2 6" id="KW-0812">Transmembrane</keyword>
<dbReference type="Pfam" id="PF03522">
    <property type="entry name" value="SLC12"/>
    <property type="match status" value="1"/>
</dbReference>
<reference evidence="9" key="1">
    <citation type="submission" date="2021-05" db="EMBL/GenBank/DDBJ databases">
        <authorList>
            <person name="Alioto T."/>
            <person name="Alioto T."/>
            <person name="Gomez Garrido J."/>
        </authorList>
    </citation>
    <scope>NUCLEOTIDE SEQUENCE</scope>
</reference>
<evidence type="ECO:0000259" key="7">
    <source>
        <dbReference type="Pfam" id="PF00324"/>
    </source>
</evidence>
<dbReference type="InterPro" id="IPR004842">
    <property type="entry name" value="SLC12A_fam"/>
</dbReference>
<feature type="transmembrane region" description="Helical" evidence="6">
    <location>
        <begin position="199"/>
        <end position="222"/>
    </location>
</feature>
<evidence type="ECO:0000256" key="3">
    <source>
        <dbReference type="ARBA" id="ARBA00022989"/>
    </source>
</evidence>
<feature type="compositionally biased region" description="Basic residues" evidence="5">
    <location>
        <begin position="816"/>
        <end position="827"/>
    </location>
</feature>
<dbReference type="GO" id="GO:0006884">
    <property type="term" value="P:cell volume homeostasis"/>
    <property type="evidence" value="ECO:0007669"/>
    <property type="project" value="TreeGrafter"/>
</dbReference>
<feature type="transmembrane region" description="Helical" evidence="6">
    <location>
        <begin position="242"/>
        <end position="262"/>
    </location>
</feature>
<evidence type="ECO:0000256" key="6">
    <source>
        <dbReference type="SAM" id="Phobius"/>
    </source>
</evidence>
<feature type="transmembrane region" description="Helical" evidence="6">
    <location>
        <begin position="506"/>
        <end position="531"/>
    </location>
</feature>
<dbReference type="GO" id="GO:0055078">
    <property type="term" value="P:sodium ion homeostasis"/>
    <property type="evidence" value="ECO:0007669"/>
    <property type="project" value="TreeGrafter"/>
</dbReference>
<feature type="transmembrane region" description="Helical" evidence="6">
    <location>
        <begin position="474"/>
        <end position="500"/>
    </location>
</feature>
<feature type="transmembrane region" description="Helical" evidence="6">
    <location>
        <begin position="552"/>
        <end position="581"/>
    </location>
</feature>
<dbReference type="GO" id="GO:0016020">
    <property type="term" value="C:membrane"/>
    <property type="evidence" value="ECO:0007669"/>
    <property type="project" value="UniProtKB-SubCell"/>
</dbReference>
<protein>
    <submittedName>
        <fullName evidence="9">Bumetanide-sensitive sodium-(Potassium)-chloride cotransporter</fullName>
    </submittedName>
</protein>